<dbReference type="GO" id="GO:1990604">
    <property type="term" value="C:IRE1-TRAF2-ASK1 complex"/>
    <property type="evidence" value="ECO:0007669"/>
    <property type="project" value="TreeGrafter"/>
</dbReference>
<proteinExistence type="predicted"/>
<dbReference type="GO" id="GO:0070059">
    <property type="term" value="P:intrinsic apoptotic signaling pathway in response to endoplasmic reticulum stress"/>
    <property type="evidence" value="ECO:0007669"/>
    <property type="project" value="TreeGrafter"/>
</dbReference>
<dbReference type="SUPFAM" id="SSF56112">
    <property type="entry name" value="Protein kinase-like (PK-like)"/>
    <property type="match status" value="1"/>
</dbReference>
<dbReference type="PANTHER" id="PTHR13954:SF6">
    <property type="entry name" value="NON-SPECIFIC SERINE_THREONINE PROTEIN KINASE"/>
    <property type="match status" value="1"/>
</dbReference>
<reference evidence="3 4" key="1">
    <citation type="journal article" date="2018" name="IMA Fungus">
        <title>IMA Genome-F 9: Draft genome sequence of Annulohypoxylon stygium, Aspergillus mulundensis, Berkeleyomyces basicola (syn. Thielaviopsis basicola), Ceratocystis smalleyi, two Cercospora beticola strains, Coleophoma cylindrospora, Fusarium fracticaudum, Phialophora cf. hyalina, and Morchella septimelata.</title>
        <authorList>
            <person name="Wingfield B.D."/>
            <person name="Bills G.F."/>
            <person name="Dong Y."/>
            <person name="Huang W."/>
            <person name="Nel W.J."/>
            <person name="Swalarsk-Parry B.S."/>
            <person name="Vaghefi N."/>
            <person name="Wilken P.M."/>
            <person name="An Z."/>
            <person name="de Beer Z.W."/>
            <person name="De Vos L."/>
            <person name="Chen L."/>
            <person name="Duong T.A."/>
            <person name="Gao Y."/>
            <person name="Hammerbacher A."/>
            <person name="Kikkert J.R."/>
            <person name="Li Y."/>
            <person name="Li H."/>
            <person name="Li K."/>
            <person name="Li Q."/>
            <person name="Liu X."/>
            <person name="Ma X."/>
            <person name="Naidoo K."/>
            <person name="Pethybridge S.J."/>
            <person name="Sun J."/>
            <person name="Steenkamp E.T."/>
            <person name="van der Nest M.A."/>
            <person name="van Wyk S."/>
            <person name="Wingfield M.J."/>
            <person name="Xiong C."/>
            <person name="Yue Q."/>
            <person name="Zhang X."/>
        </authorList>
    </citation>
    <scope>NUCLEOTIDE SEQUENCE [LARGE SCALE GENOMIC DNA]</scope>
    <source>
        <strain evidence="3 4">BP 5553</strain>
    </source>
</reference>
<dbReference type="InterPro" id="IPR000719">
    <property type="entry name" value="Prot_kinase_dom"/>
</dbReference>
<dbReference type="Pfam" id="PF00069">
    <property type="entry name" value="Pkinase"/>
    <property type="match status" value="1"/>
</dbReference>
<feature type="compositionally biased region" description="Basic and acidic residues" evidence="1">
    <location>
        <begin position="104"/>
        <end position="114"/>
    </location>
</feature>
<dbReference type="Gene3D" id="1.10.510.10">
    <property type="entry name" value="Transferase(Phosphotransferase) domain 1"/>
    <property type="match status" value="1"/>
</dbReference>
<feature type="compositionally biased region" description="Basic residues" evidence="1">
    <location>
        <begin position="78"/>
        <end position="88"/>
    </location>
</feature>
<dbReference type="GO" id="GO:0051082">
    <property type="term" value="F:unfolded protein binding"/>
    <property type="evidence" value="ECO:0007669"/>
    <property type="project" value="TreeGrafter"/>
</dbReference>
<sequence length="418" mass="47472">MTNKSSITKKPILKTSAPEHIKYRLRKQQKKTQTKKDMRGPKDVIAGKDQGLDDNDNVVSATKKKAKKRKADGDAAKKAPKKQKKKKKDEKTAVENVHLSKRRLSSDGRPESVHNHTILQELHSVEDENTDRTARAESDHESTLETNEKVTRLRHLDIHKEAKINQGLEVLESNEVFSVKGDELEFSHTKVIMRRGPLFLYSTTRTRYKKGTQIDLTKLEIHPIPRPHIYPVLPTLAPNPLPPHVFLKRPNLISYAHSECLTEISALSMHEAQMCQMIKRSPHPNVAKYFGCLIDEDGRISELCFSRHRKTLNQMVEDGEIFDRTACLDNITAGIKHLHSLGMIHCDINPHNVFADVEDFVIGDFDSCALEGDKLGAKAGTHGWTSDDFVLAQRENDWFGFAKIKEFLLSPNDIKECL</sequence>
<dbReference type="InterPro" id="IPR045133">
    <property type="entry name" value="IRE1/2-like"/>
</dbReference>
<dbReference type="RefSeq" id="XP_031868255.1">
    <property type="nucleotide sequence ID" value="XM_032015986.1"/>
</dbReference>
<evidence type="ECO:0000259" key="2">
    <source>
        <dbReference type="PROSITE" id="PS50011"/>
    </source>
</evidence>
<dbReference type="Proteomes" id="UP000254866">
    <property type="component" value="Unassembled WGS sequence"/>
</dbReference>
<keyword evidence="4" id="KW-1185">Reference proteome</keyword>
<dbReference type="GO" id="GO:0004674">
    <property type="term" value="F:protein serine/threonine kinase activity"/>
    <property type="evidence" value="ECO:0007669"/>
    <property type="project" value="InterPro"/>
</dbReference>
<dbReference type="GO" id="GO:0005524">
    <property type="term" value="F:ATP binding"/>
    <property type="evidence" value="ECO:0007669"/>
    <property type="project" value="InterPro"/>
</dbReference>
<dbReference type="EMBL" id="NPIC01000006">
    <property type="protein sequence ID" value="RDL35432.1"/>
    <property type="molecule type" value="Genomic_DNA"/>
</dbReference>
<comment type="caution">
    <text evidence="3">The sequence shown here is derived from an EMBL/GenBank/DDBJ whole genome shotgun (WGS) entry which is preliminary data.</text>
</comment>
<feature type="compositionally biased region" description="Basic and acidic residues" evidence="1">
    <location>
        <begin position="34"/>
        <end position="46"/>
    </location>
</feature>
<feature type="domain" description="Protein kinase" evidence="2">
    <location>
        <begin position="186"/>
        <end position="418"/>
    </location>
</feature>
<dbReference type="GeneID" id="43600212"/>
<evidence type="ECO:0000256" key="1">
    <source>
        <dbReference type="SAM" id="MobiDB-lite"/>
    </source>
</evidence>
<gene>
    <name evidence="3" type="ORF">BP5553_07363</name>
</gene>
<dbReference type="OrthoDB" id="4062651at2759"/>
<dbReference type="STRING" id="2656787.A0A370TJB6"/>
<dbReference type="PANTHER" id="PTHR13954">
    <property type="entry name" value="IRE1-RELATED"/>
    <property type="match status" value="1"/>
</dbReference>
<feature type="region of interest" description="Disordered" evidence="1">
    <location>
        <begin position="1"/>
        <end position="147"/>
    </location>
</feature>
<dbReference type="GO" id="GO:0036498">
    <property type="term" value="P:IRE1-mediated unfolded protein response"/>
    <property type="evidence" value="ECO:0007669"/>
    <property type="project" value="TreeGrafter"/>
</dbReference>
<dbReference type="InterPro" id="IPR011009">
    <property type="entry name" value="Kinase-like_dom_sf"/>
</dbReference>
<evidence type="ECO:0000313" key="4">
    <source>
        <dbReference type="Proteomes" id="UP000254866"/>
    </source>
</evidence>
<organism evidence="3 4">
    <name type="scientific">Venustampulla echinocandica</name>
    <dbReference type="NCBI Taxonomy" id="2656787"/>
    <lineage>
        <taxon>Eukaryota</taxon>
        <taxon>Fungi</taxon>
        <taxon>Dikarya</taxon>
        <taxon>Ascomycota</taxon>
        <taxon>Pezizomycotina</taxon>
        <taxon>Leotiomycetes</taxon>
        <taxon>Helotiales</taxon>
        <taxon>Pleuroascaceae</taxon>
        <taxon>Venustampulla</taxon>
    </lineage>
</organism>
<accession>A0A370TJB6</accession>
<name>A0A370TJB6_9HELO</name>
<dbReference type="GO" id="GO:0004521">
    <property type="term" value="F:RNA endonuclease activity"/>
    <property type="evidence" value="ECO:0007669"/>
    <property type="project" value="InterPro"/>
</dbReference>
<dbReference type="AlphaFoldDB" id="A0A370TJB6"/>
<evidence type="ECO:0000313" key="3">
    <source>
        <dbReference type="EMBL" id="RDL35432.1"/>
    </source>
</evidence>
<feature type="compositionally biased region" description="Basic and acidic residues" evidence="1">
    <location>
        <begin position="123"/>
        <end position="147"/>
    </location>
</feature>
<protein>
    <recommendedName>
        <fullName evidence="2">Protein kinase domain-containing protein</fullName>
    </recommendedName>
</protein>
<feature type="compositionally biased region" description="Basic residues" evidence="1">
    <location>
        <begin position="23"/>
        <end position="33"/>
    </location>
</feature>
<dbReference type="PROSITE" id="PS50011">
    <property type="entry name" value="PROTEIN_KINASE_DOM"/>
    <property type="match status" value="1"/>
</dbReference>